<organism evidence="1 2">
    <name type="scientific">Panagrellus redivivus</name>
    <name type="common">Microworm</name>
    <dbReference type="NCBI Taxonomy" id="6233"/>
    <lineage>
        <taxon>Eukaryota</taxon>
        <taxon>Metazoa</taxon>
        <taxon>Ecdysozoa</taxon>
        <taxon>Nematoda</taxon>
        <taxon>Chromadorea</taxon>
        <taxon>Rhabditida</taxon>
        <taxon>Tylenchina</taxon>
        <taxon>Panagrolaimomorpha</taxon>
        <taxon>Panagrolaimoidea</taxon>
        <taxon>Panagrolaimidae</taxon>
        <taxon>Panagrellus</taxon>
    </lineage>
</organism>
<dbReference type="AlphaFoldDB" id="A0A7E4ZTB1"/>
<evidence type="ECO:0000313" key="2">
    <source>
        <dbReference type="WBParaSite" id="Pan_g1594.t1"/>
    </source>
</evidence>
<proteinExistence type="predicted"/>
<evidence type="ECO:0000313" key="1">
    <source>
        <dbReference type="Proteomes" id="UP000492821"/>
    </source>
</evidence>
<reference evidence="2" key="2">
    <citation type="submission" date="2020-10" db="UniProtKB">
        <authorList>
            <consortium name="WormBaseParasite"/>
        </authorList>
    </citation>
    <scope>IDENTIFICATION</scope>
</reference>
<name>A0A7E4ZTB1_PANRE</name>
<dbReference type="Proteomes" id="UP000492821">
    <property type="component" value="Unassembled WGS sequence"/>
</dbReference>
<dbReference type="WBParaSite" id="Pan_g1594.t1">
    <property type="protein sequence ID" value="Pan_g1594.t1"/>
    <property type="gene ID" value="Pan_g1594"/>
</dbReference>
<protein>
    <submittedName>
        <fullName evidence="2">Uncharacterized protein</fullName>
    </submittedName>
</protein>
<accession>A0A7E4ZTB1</accession>
<reference evidence="1" key="1">
    <citation type="journal article" date="2013" name="Genetics">
        <title>The draft genome and transcriptome of Panagrellus redivivus are shaped by the harsh demands of a free-living lifestyle.</title>
        <authorList>
            <person name="Srinivasan J."/>
            <person name="Dillman A.R."/>
            <person name="Macchietto M.G."/>
            <person name="Heikkinen L."/>
            <person name="Lakso M."/>
            <person name="Fracchia K.M."/>
            <person name="Antoshechkin I."/>
            <person name="Mortazavi A."/>
            <person name="Wong G."/>
            <person name="Sternberg P.W."/>
        </authorList>
    </citation>
    <scope>NUCLEOTIDE SEQUENCE [LARGE SCALE GENOMIC DNA]</scope>
    <source>
        <strain evidence="1">MT8872</strain>
    </source>
</reference>
<keyword evidence="1" id="KW-1185">Reference proteome</keyword>
<sequence>MVKQGESMNENFNVVAWGFDKCLRNWCPAKPVMARPSVDPLDNASIAIGYTQKASAANIVSASHNRSRIYPRSILPIASTRVQHRCLRQQPGSVTRIAVAEYPSASFDRCHRR</sequence>